<gene>
    <name evidence="2" type="ORF">J1N35_001732</name>
</gene>
<comment type="caution">
    <text evidence="2">The sequence shown here is derived from an EMBL/GenBank/DDBJ whole genome shotgun (WGS) entry which is preliminary data.</text>
</comment>
<evidence type="ECO:0000313" key="3">
    <source>
        <dbReference type="Proteomes" id="UP000828251"/>
    </source>
</evidence>
<evidence type="ECO:0000256" key="1">
    <source>
        <dbReference type="SAM" id="MobiDB-lite"/>
    </source>
</evidence>
<name>A0A9D4AMQ2_9ROSI</name>
<dbReference type="Proteomes" id="UP000828251">
    <property type="component" value="Unassembled WGS sequence"/>
</dbReference>
<sequence>MAANHESHLHLHYSNLIPKPTNRPSQPTSSESQATRSSTGTTTLLPIRAGEKWMRMRGKYEEYEVVFLFLRLDKIAVGRMLIFPNVKVILLQDLYNHFEIKLVDFEVRWNRPEDLLIEGRKDRDFSAKDTLQPVLKLFLGPDSEELRNLTIKEAFRVIEAIVLGSVADT</sequence>
<feature type="compositionally biased region" description="Polar residues" evidence="1">
    <location>
        <begin position="22"/>
        <end position="41"/>
    </location>
</feature>
<reference evidence="2 3" key="1">
    <citation type="journal article" date="2021" name="Plant Biotechnol. J.">
        <title>Multi-omics assisted identification of the key and species-specific regulatory components of drought-tolerant mechanisms in Gossypium stocksii.</title>
        <authorList>
            <person name="Yu D."/>
            <person name="Ke L."/>
            <person name="Zhang D."/>
            <person name="Wu Y."/>
            <person name="Sun Y."/>
            <person name="Mei J."/>
            <person name="Sun J."/>
            <person name="Sun Y."/>
        </authorList>
    </citation>
    <scope>NUCLEOTIDE SEQUENCE [LARGE SCALE GENOMIC DNA]</scope>
    <source>
        <strain evidence="3">cv. E1</strain>
        <tissue evidence="2">Leaf</tissue>
    </source>
</reference>
<dbReference type="AlphaFoldDB" id="A0A9D4AMQ2"/>
<feature type="region of interest" description="Disordered" evidence="1">
    <location>
        <begin position="15"/>
        <end position="41"/>
    </location>
</feature>
<protein>
    <submittedName>
        <fullName evidence="2">Uncharacterized protein</fullName>
    </submittedName>
</protein>
<evidence type="ECO:0000313" key="2">
    <source>
        <dbReference type="EMBL" id="KAH1130354.1"/>
    </source>
</evidence>
<dbReference type="OrthoDB" id="10544805at2759"/>
<accession>A0A9D4AMQ2</accession>
<keyword evidence="3" id="KW-1185">Reference proteome</keyword>
<proteinExistence type="predicted"/>
<dbReference type="EMBL" id="JAIQCV010000001">
    <property type="protein sequence ID" value="KAH1130354.1"/>
    <property type="molecule type" value="Genomic_DNA"/>
</dbReference>
<organism evidence="2 3">
    <name type="scientific">Gossypium stocksii</name>
    <dbReference type="NCBI Taxonomy" id="47602"/>
    <lineage>
        <taxon>Eukaryota</taxon>
        <taxon>Viridiplantae</taxon>
        <taxon>Streptophyta</taxon>
        <taxon>Embryophyta</taxon>
        <taxon>Tracheophyta</taxon>
        <taxon>Spermatophyta</taxon>
        <taxon>Magnoliopsida</taxon>
        <taxon>eudicotyledons</taxon>
        <taxon>Gunneridae</taxon>
        <taxon>Pentapetalae</taxon>
        <taxon>rosids</taxon>
        <taxon>malvids</taxon>
        <taxon>Malvales</taxon>
        <taxon>Malvaceae</taxon>
        <taxon>Malvoideae</taxon>
        <taxon>Gossypium</taxon>
    </lineage>
</organism>